<dbReference type="SUPFAM" id="SSF103473">
    <property type="entry name" value="MFS general substrate transporter"/>
    <property type="match status" value="1"/>
</dbReference>
<dbReference type="Pfam" id="PF05977">
    <property type="entry name" value="MFS_3"/>
    <property type="match status" value="1"/>
</dbReference>
<comment type="caution">
    <text evidence="9">The sequence shown here is derived from an EMBL/GenBank/DDBJ whole genome shotgun (WGS) entry which is preliminary data.</text>
</comment>
<sequence length="419" mass="43182">MTAAAPPRPAPAPALLRERVFRHYWSAHVVSMVGDQISLIAIPLLAVLTIGAGPVEMGYLTAAALLPNLFLSLLAGAWVDRRAYKRKVMIVADLGRAALLAVVPVLAFAGVLELWHLCALSFAIGTLTVFYEVADGSLFASVVRRPDYIAANSLTNGARAMSFVAGPSVGGVLVQVLTAPFALVVDVLSYVGSALLLTRIAPPENAGSESEGGGLGIGSGLTFIFRSAVLRQLLLGATTINLFNYVFHALLILYVTTVLGLSPGLLGMLIGIASIGGLVGAAVTGPLTRRIGIGPVVVLGYLAFPLPLVLIPLAGGPQPAVLTMLLAAEFLSCVGVMILDIGVGSLQTAATPVSRLSLVKGAQRTVNYGVRPIGALLGGVLGELIGVHGALWIGAVGAVAGVLFILFSPVPRMRELPDA</sequence>
<dbReference type="Gene3D" id="1.20.1250.20">
    <property type="entry name" value="MFS general substrate transporter like domains"/>
    <property type="match status" value="2"/>
</dbReference>
<keyword evidence="4 7" id="KW-0812">Transmembrane</keyword>
<dbReference type="GO" id="GO:0005886">
    <property type="term" value="C:plasma membrane"/>
    <property type="evidence" value="ECO:0007669"/>
    <property type="project" value="UniProtKB-SubCell"/>
</dbReference>
<keyword evidence="6 7" id="KW-0472">Membrane</keyword>
<evidence type="ECO:0000313" key="9">
    <source>
        <dbReference type="EMBL" id="MBB4764257.1"/>
    </source>
</evidence>
<reference evidence="9 10" key="1">
    <citation type="submission" date="2020-08" db="EMBL/GenBank/DDBJ databases">
        <title>Sequencing the genomes of 1000 actinobacteria strains.</title>
        <authorList>
            <person name="Klenk H.-P."/>
        </authorList>
    </citation>
    <scope>NUCLEOTIDE SEQUENCE [LARGE SCALE GENOMIC DNA]</scope>
    <source>
        <strain evidence="9 10">DSM 43149</strain>
    </source>
</reference>
<gene>
    <name evidence="9" type="ORF">BJ971_004813</name>
</gene>
<proteinExistence type="predicted"/>
<evidence type="ECO:0000256" key="7">
    <source>
        <dbReference type="SAM" id="Phobius"/>
    </source>
</evidence>
<evidence type="ECO:0000313" key="10">
    <source>
        <dbReference type="Proteomes" id="UP000578112"/>
    </source>
</evidence>
<accession>A0A7W7MS12</accession>
<dbReference type="InterPro" id="IPR010290">
    <property type="entry name" value="TM_effector"/>
</dbReference>
<evidence type="ECO:0000259" key="8">
    <source>
        <dbReference type="PROSITE" id="PS50850"/>
    </source>
</evidence>
<evidence type="ECO:0000256" key="5">
    <source>
        <dbReference type="ARBA" id="ARBA00022989"/>
    </source>
</evidence>
<feature type="domain" description="Major facilitator superfamily (MFS) profile" evidence="8">
    <location>
        <begin position="224"/>
        <end position="419"/>
    </location>
</feature>
<evidence type="ECO:0000256" key="3">
    <source>
        <dbReference type="ARBA" id="ARBA00022475"/>
    </source>
</evidence>
<comment type="subcellular location">
    <subcellularLocation>
        <location evidence="1">Cell membrane</location>
        <topology evidence="1">Multi-pass membrane protein</topology>
    </subcellularLocation>
</comment>
<protein>
    <submittedName>
        <fullName evidence="9">MFS family permease</fullName>
    </submittedName>
</protein>
<keyword evidence="2" id="KW-0813">Transport</keyword>
<feature type="transmembrane region" description="Helical" evidence="7">
    <location>
        <begin position="169"/>
        <end position="192"/>
    </location>
</feature>
<dbReference type="CDD" id="cd06173">
    <property type="entry name" value="MFS_MefA_like"/>
    <property type="match status" value="1"/>
</dbReference>
<keyword evidence="5 7" id="KW-1133">Transmembrane helix</keyword>
<dbReference type="AlphaFoldDB" id="A0A7W7MS12"/>
<dbReference type="GO" id="GO:0022857">
    <property type="term" value="F:transmembrane transporter activity"/>
    <property type="evidence" value="ECO:0007669"/>
    <property type="project" value="InterPro"/>
</dbReference>
<dbReference type="PROSITE" id="PS50850">
    <property type="entry name" value="MFS"/>
    <property type="match status" value="1"/>
</dbReference>
<evidence type="ECO:0000256" key="2">
    <source>
        <dbReference type="ARBA" id="ARBA00022448"/>
    </source>
</evidence>
<feature type="transmembrane region" description="Helical" evidence="7">
    <location>
        <begin position="25"/>
        <end position="51"/>
    </location>
</feature>
<dbReference type="RefSeq" id="WP_184995461.1">
    <property type="nucleotide sequence ID" value="NZ_BOMK01000048.1"/>
</dbReference>
<dbReference type="PANTHER" id="PTHR23513:SF6">
    <property type="entry name" value="MAJOR FACILITATOR SUPERFAMILY ASSOCIATED DOMAIN-CONTAINING PROTEIN"/>
    <property type="match status" value="1"/>
</dbReference>
<dbReference type="InterPro" id="IPR020846">
    <property type="entry name" value="MFS_dom"/>
</dbReference>
<evidence type="ECO:0000256" key="4">
    <source>
        <dbReference type="ARBA" id="ARBA00022692"/>
    </source>
</evidence>
<feature type="transmembrane region" description="Helical" evidence="7">
    <location>
        <begin position="57"/>
        <end position="78"/>
    </location>
</feature>
<dbReference type="EMBL" id="JACHNH010000001">
    <property type="protein sequence ID" value="MBB4764257.1"/>
    <property type="molecule type" value="Genomic_DNA"/>
</dbReference>
<evidence type="ECO:0000256" key="6">
    <source>
        <dbReference type="ARBA" id="ARBA00023136"/>
    </source>
</evidence>
<dbReference type="Proteomes" id="UP000578112">
    <property type="component" value="Unassembled WGS sequence"/>
</dbReference>
<feature type="transmembrane region" description="Helical" evidence="7">
    <location>
        <begin position="265"/>
        <end position="284"/>
    </location>
</feature>
<feature type="transmembrane region" description="Helical" evidence="7">
    <location>
        <begin position="391"/>
        <end position="410"/>
    </location>
</feature>
<keyword evidence="10" id="KW-1185">Reference proteome</keyword>
<organism evidence="9 10">
    <name type="scientific">Actinoplanes digitatis</name>
    <dbReference type="NCBI Taxonomy" id="1868"/>
    <lineage>
        <taxon>Bacteria</taxon>
        <taxon>Bacillati</taxon>
        <taxon>Actinomycetota</taxon>
        <taxon>Actinomycetes</taxon>
        <taxon>Micromonosporales</taxon>
        <taxon>Micromonosporaceae</taxon>
        <taxon>Actinoplanes</taxon>
    </lineage>
</organism>
<feature type="transmembrane region" description="Helical" evidence="7">
    <location>
        <begin position="321"/>
        <end position="344"/>
    </location>
</feature>
<feature type="transmembrane region" description="Helical" evidence="7">
    <location>
        <begin position="114"/>
        <end position="134"/>
    </location>
</feature>
<dbReference type="InterPro" id="IPR036259">
    <property type="entry name" value="MFS_trans_sf"/>
</dbReference>
<feature type="transmembrane region" description="Helical" evidence="7">
    <location>
        <begin position="242"/>
        <end position="259"/>
    </location>
</feature>
<dbReference type="PANTHER" id="PTHR23513">
    <property type="entry name" value="INTEGRAL MEMBRANE EFFLUX PROTEIN-RELATED"/>
    <property type="match status" value="1"/>
</dbReference>
<feature type="transmembrane region" description="Helical" evidence="7">
    <location>
        <begin position="296"/>
        <end position="315"/>
    </location>
</feature>
<keyword evidence="3" id="KW-1003">Cell membrane</keyword>
<name>A0A7W7MS12_9ACTN</name>
<evidence type="ECO:0000256" key="1">
    <source>
        <dbReference type="ARBA" id="ARBA00004651"/>
    </source>
</evidence>
<feature type="transmembrane region" description="Helical" evidence="7">
    <location>
        <begin position="365"/>
        <end position="385"/>
    </location>
</feature>